<dbReference type="RefSeq" id="XP_008719227.1">
    <property type="nucleotide sequence ID" value="XM_008721005.1"/>
</dbReference>
<evidence type="ECO:0000313" key="1">
    <source>
        <dbReference type="EMBL" id="ETN38638.1"/>
    </source>
</evidence>
<dbReference type="EMBL" id="KB822722">
    <property type="protein sequence ID" value="ETN38638.1"/>
    <property type="molecule type" value="Genomic_DNA"/>
</dbReference>
<keyword evidence="2" id="KW-1185">Reference proteome</keyword>
<accession>W2RSB6</accession>
<dbReference type="AlphaFoldDB" id="W2RSB6"/>
<sequence length="219" mass="23355">MPDPRLLDLTDLCVVFEDTWTAFLARVREGVFALPCDTTDTGTAGRLCGAGTEGKQYEGKQRVQNEGSAAKACEAEEQPVEEPEQQERLPAITAEETRRLARAMRAKRAVVVHSVPLPLPDGEAAVPVEEGSVGVGFDANAGSSLEEAVQGYGNVTGTKDTDQAAAAVVQQGARAAKVNEVIVQARRVAGSVFVTELTERYYESFGSGWREWAGVIGGE</sequence>
<protein>
    <submittedName>
        <fullName evidence="1">Uncharacterized protein</fullName>
    </submittedName>
</protein>
<dbReference type="Proteomes" id="UP000030752">
    <property type="component" value="Unassembled WGS sequence"/>
</dbReference>
<organism evidence="1 2">
    <name type="scientific">Cyphellophora europaea (strain CBS 101466)</name>
    <name type="common">Phialophora europaea</name>
    <dbReference type="NCBI Taxonomy" id="1220924"/>
    <lineage>
        <taxon>Eukaryota</taxon>
        <taxon>Fungi</taxon>
        <taxon>Dikarya</taxon>
        <taxon>Ascomycota</taxon>
        <taxon>Pezizomycotina</taxon>
        <taxon>Eurotiomycetes</taxon>
        <taxon>Chaetothyriomycetidae</taxon>
        <taxon>Chaetothyriales</taxon>
        <taxon>Cyphellophoraceae</taxon>
        <taxon>Cyphellophora</taxon>
    </lineage>
</organism>
<gene>
    <name evidence="1" type="ORF">HMPREF1541_06675</name>
</gene>
<reference evidence="1 2" key="1">
    <citation type="submission" date="2013-03" db="EMBL/GenBank/DDBJ databases">
        <title>The Genome Sequence of Phialophora europaea CBS 101466.</title>
        <authorList>
            <consortium name="The Broad Institute Genomics Platform"/>
            <person name="Cuomo C."/>
            <person name="de Hoog S."/>
            <person name="Gorbushina A."/>
            <person name="Walker B."/>
            <person name="Young S.K."/>
            <person name="Zeng Q."/>
            <person name="Gargeya S."/>
            <person name="Fitzgerald M."/>
            <person name="Haas B."/>
            <person name="Abouelleil A."/>
            <person name="Allen A.W."/>
            <person name="Alvarado L."/>
            <person name="Arachchi H.M."/>
            <person name="Berlin A.M."/>
            <person name="Chapman S.B."/>
            <person name="Gainer-Dewar J."/>
            <person name="Goldberg J."/>
            <person name="Griggs A."/>
            <person name="Gujja S."/>
            <person name="Hansen M."/>
            <person name="Howarth C."/>
            <person name="Imamovic A."/>
            <person name="Ireland A."/>
            <person name="Larimer J."/>
            <person name="McCowan C."/>
            <person name="Murphy C."/>
            <person name="Pearson M."/>
            <person name="Poon T.W."/>
            <person name="Priest M."/>
            <person name="Roberts A."/>
            <person name="Saif S."/>
            <person name="Shea T."/>
            <person name="Sisk P."/>
            <person name="Sykes S."/>
            <person name="Wortman J."/>
            <person name="Nusbaum C."/>
            <person name="Birren B."/>
        </authorList>
    </citation>
    <scope>NUCLEOTIDE SEQUENCE [LARGE SCALE GENOMIC DNA]</scope>
    <source>
        <strain evidence="1 2">CBS 101466</strain>
    </source>
</reference>
<dbReference type="InParanoid" id="W2RSB6"/>
<proteinExistence type="predicted"/>
<name>W2RSB6_CYPE1</name>
<dbReference type="HOGENOM" id="CLU_1261461_0_0_1"/>
<dbReference type="GeneID" id="19974014"/>
<dbReference type="VEuPathDB" id="FungiDB:HMPREF1541_06675"/>
<evidence type="ECO:0000313" key="2">
    <source>
        <dbReference type="Proteomes" id="UP000030752"/>
    </source>
</evidence>